<reference evidence="8 9" key="1">
    <citation type="submission" date="2019-07" db="EMBL/GenBank/DDBJ databases">
        <title>Genomes of Cafeteria roenbergensis.</title>
        <authorList>
            <person name="Fischer M.G."/>
            <person name="Hackl T."/>
            <person name="Roman M."/>
        </authorList>
    </citation>
    <scope>NUCLEOTIDE SEQUENCE [LARGE SCALE GENOMIC DNA]</scope>
    <source>
        <strain evidence="8 9">RCC970-E3</strain>
    </source>
</reference>
<dbReference type="InterPro" id="IPR036322">
    <property type="entry name" value="WD40_repeat_dom_sf"/>
</dbReference>
<evidence type="ECO:0000256" key="3">
    <source>
        <dbReference type="PROSITE-ProRule" id="PRU00221"/>
    </source>
</evidence>
<feature type="compositionally biased region" description="Gly residues" evidence="4">
    <location>
        <begin position="2864"/>
        <end position="2874"/>
    </location>
</feature>
<dbReference type="SUPFAM" id="SSF50978">
    <property type="entry name" value="WD40 repeat-like"/>
    <property type="match status" value="2"/>
</dbReference>
<dbReference type="PROSITE" id="PS50294">
    <property type="entry name" value="WD_REPEATS_REGION"/>
    <property type="match status" value="3"/>
</dbReference>
<evidence type="ECO:0000256" key="2">
    <source>
        <dbReference type="ARBA" id="ARBA00022737"/>
    </source>
</evidence>
<dbReference type="GO" id="GO:0070034">
    <property type="term" value="F:telomerase RNA binding"/>
    <property type="evidence" value="ECO:0007669"/>
    <property type="project" value="TreeGrafter"/>
</dbReference>
<feature type="region of interest" description="Disordered" evidence="4">
    <location>
        <begin position="3317"/>
        <end position="3348"/>
    </location>
</feature>
<dbReference type="Pfam" id="PF13191">
    <property type="entry name" value="AAA_16"/>
    <property type="match status" value="1"/>
</dbReference>
<feature type="compositionally biased region" description="Low complexity" evidence="4">
    <location>
        <begin position="3164"/>
        <end position="3188"/>
    </location>
</feature>
<feature type="region of interest" description="Disordered" evidence="4">
    <location>
        <begin position="305"/>
        <end position="325"/>
    </location>
</feature>
<feature type="region of interest" description="Disordered" evidence="4">
    <location>
        <begin position="3148"/>
        <end position="3226"/>
    </location>
</feature>
<feature type="region of interest" description="Disordered" evidence="4">
    <location>
        <begin position="1276"/>
        <end position="1313"/>
    </location>
</feature>
<feature type="region of interest" description="Disordered" evidence="4">
    <location>
        <begin position="1870"/>
        <end position="1902"/>
    </location>
</feature>
<feature type="repeat" description="WD" evidence="3">
    <location>
        <begin position="1650"/>
        <end position="1691"/>
    </location>
</feature>
<dbReference type="InterPro" id="IPR019775">
    <property type="entry name" value="WD40_repeat_CS"/>
</dbReference>
<evidence type="ECO:0008006" key="10">
    <source>
        <dbReference type="Google" id="ProtNLM"/>
    </source>
</evidence>
<feature type="compositionally biased region" description="Low complexity" evidence="4">
    <location>
        <begin position="3930"/>
        <end position="3947"/>
    </location>
</feature>
<protein>
    <recommendedName>
        <fullName evidence="10">AAA+ ATPase domain-containing protein</fullName>
    </recommendedName>
</protein>
<dbReference type="Gene3D" id="2.130.10.10">
    <property type="entry name" value="YVTN repeat-like/Quinoprotein amine dehydrogenase"/>
    <property type="match status" value="3"/>
</dbReference>
<feature type="region of interest" description="Disordered" evidence="4">
    <location>
        <begin position="1327"/>
        <end position="1376"/>
    </location>
</feature>
<dbReference type="PANTHER" id="PTHR44791:SF1">
    <property type="entry name" value="TELOMERASE PROTEIN COMPONENT 1"/>
    <property type="match status" value="1"/>
</dbReference>
<feature type="region of interest" description="Disordered" evidence="4">
    <location>
        <begin position="89"/>
        <end position="275"/>
    </location>
</feature>
<feature type="compositionally biased region" description="Basic and acidic residues" evidence="4">
    <location>
        <begin position="313"/>
        <end position="325"/>
    </location>
</feature>
<feature type="region of interest" description="Disordered" evidence="4">
    <location>
        <begin position="1"/>
        <end position="71"/>
    </location>
</feature>
<feature type="region of interest" description="Disordered" evidence="4">
    <location>
        <begin position="3927"/>
        <end position="4014"/>
    </location>
</feature>
<dbReference type="Pfam" id="PF13271">
    <property type="entry name" value="DUF4062"/>
    <property type="match status" value="1"/>
</dbReference>
<feature type="region of interest" description="Disordered" evidence="4">
    <location>
        <begin position="2074"/>
        <end position="2112"/>
    </location>
</feature>
<feature type="region of interest" description="Disordered" evidence="4">
    <location>
        <begin position="886"/>
        <end position="972"/>
    </location>
</feature>
<organism evidence="8 9">
    <name type="scientific">Cafeteria roenbergensis</name>
    <name type="common">Marine flagellate</name>
    <dbReference type="NCBI Taxonomy" id="33653"/>
    <lineage>
        <taxon>Eukaryota</taxon>
        <taxon>Sar</taxon>
        <taxon>Stramenopiles</taxon>
        <taxon>Bigyra</taxon>
        <taxon>Opalozoa</taxon>
        <taxon>Bicosoecida</taxon>
        <taxon>Cafeteriaceae</taxon>
        <taxon>Cafeteria</taxon>
    </lineage>
</organism>
<dbReference type="EMBL" id="VLTL01000028">
    <property type="protein sequence ID" value="KAA0168341.1"/>
    <property type="molecule type" value="Genomic_DNA"/>
</dbReference>
<feature type="domain" description="Orc1-like AAA ATPase" evidence="5">
    <location>
        <begin position="600"/>
        <end position="734"/>
    </location>
</feature>
<dbReference type="SUPFAM" id="SSF52540">
    <property type="entry name" value="P-loop containing nucleoside triphosphate hydrolases"/>
    <property type="match status" value="1"/>
</dbReference>
<feature type="compositionally biased region" description="Gly residues" evidence="4">
    <location>
        <begin position="2724"/>
        <end position="2734"/>
    </location>
</feature>
<feature type="domain" description="LSDAT prokaryote" evidence="7">
    <location>
        <begin position="3671"/>
        <end position="3766"/>
    </location>
</feature>
<dbReference type="GO" id="GO:0000722">
    <property type="term" value="P:telomere maintenance via recombination"/>
    <property type="evidence" value="ECO:0007669"/>
    <property type="project" value="TreeGrafter"/>
</dbReference>
<feature type="repeat" description="WD" evidence="3">
    <location>
        <begin position="1983"/>
        <end position="2016"/>
    </location>
</feature>
<dbReference type="Proteomes" id="UP000324907">
    <property type="component" value="Unassembled WGS sequence"/>
</dbReference>
<feature type="compositionally biased region" description="Basic residues" evidence="4">
    <location>
        <begin position="2295"/>
        <end position="2305"/>
    </location>
</feature>
<evidence type="ECO:0000259" key="6">
    <source>
        <dbReference type="Pfam" id="PF13271"/>
    </source>
</evidence>
<dbReference type="InterPro" id="IPR041664">
    <property type="entry name" value="AAA_16"/>
</dbReference>
<dbReference type="Gene3D" id="3.40.50.300">
    <property type="entry name" value="P-loop containing nucleotide triphosphate hydrolases"/>
    <property type="match status" value="1"/>
</dbReference>
<feature type="compositionally biased region" description="Low complexity" evidence="4">
    <location>
        <begin position="1282"/>
        <end position="1299"/>
    </location>
</feature>
<evidence type="ECO:0000313" key="8">
    <source>
        <dbReference type="EMBL" id="KAA0168341.1"/>
    </source>
</evidence>
<dbReference type="InterPro" id="IPR052652">
    <property type="entry name" value="Telomerase_Complex_Comp"/>
</dbReference>
<feature type="repeat" description="WD" evidence="3">
    <location>
        <begin position="2180"/>
        <end position="2212"/>
    </location>
</feature>
<feature type="compositionally biased region" description="Low complexity" evidence="4">
    <location>
        <begin position="3465"/>
        <end position="3487"/>
    </location>
</feature>
<feature type="region of interest" description="Disordered" evidence="4">
    <location>
        <begin position="3406"/>
        <end position="3441"/>
    </location>
</feature>
<dbReference type="InterPro" id="IPR001680">
    <property type="entry name" value="WD40_rpt"/>
</dbReference>
<comment type="caution">
    <text evidence="8">The sequence shown here is derived from an EMBL/GenBank/DDBJ whole genome shotgun (WGS) entry which is preliminary data.</text>
</comment>
<feature type="compositionally biased region" description="Polar residues" evidence="4">
    <location>
        <begin position="166"/>
        <end position="175"/>
    </location>
</feature>
<feature type="compositionally biased region" description="Basic and acidic residues" evidence="4">
    <location>
        <begin position="14"/>
        <end position="25"/>
    </location>
</feature>
<feature type="region of interest" description="Disordered" evidence="4">
    <location>
        <begin position="3461"/>
        <end position="3494"/>
    </location>
</feature>
<feature type="region of interest" description="Disordered" evidence="4">
    <location>
        <begin position="2861"/>
        <end position="2888"/>
    </location>
</feature>
<gene>
    <name evidence="8" type="ORF">FNF28_02501</name>
</gene>
<feature type="compositionally biased region" description="Polar residues" evidence="4">
    <location>
        <begin position="1327"/>
        <end position="1357"/>
    </location>
</feature>
<evidence type="ECO:0000259" key="7">
    <source>
        <dbReference type="Pfam" id="PF18171"/>
    </source>
</evidence>
<feature type="region of interest" description="Disordered" evidence="4">
    <location>
        <begin position="2323"/>
        <end position="2349"/>
    </location>
</feature>
<feature type="compositionally biased region" description="Basic and acidic residues" evidence="4">
    <location>
        <begin position="3998"/>
        <end position="4014"/>
    </location>
</feature>
<keyword evidence="2" id="KW-0677">Repeat</keyword>
<feature type="repeat" description="WD" evidence="3">
    <location>
        <begin position="2137"/>
        <end position="2179"/>
    </location>
</feature>
<dbReference type="Pfam" id="PF18171">
    <property type="entry name" value="LSDAT_prok"/>
    <property type="match status" value="2"/>
</dbReference>
<dbReference type="PROSITE" id="PS00678">
    <property type="entry name" value="WD_REPEATS_1"/>
    <property type="match status" value="1"/>
</dbReference>
<dbReference type="GO" id="GO:0005697">
    <property type="term" value="C:telomerase holoenzyme complex"/>
    <property type="evidence" value="ECO:0007669"/>
    <property type="project" value="TreeGrafter"/>
</dbReference>
<feature type="compositionally biased region" description="Pro residues" evidence="4">
    <location>
        <begin position="3205"/>
        <end position="3214"/>
    </location>
</feature>
<dbReference type="InterPro" id="IPR025139">
    <property type="entry name" value="DUF4062"/>
</dbReference>
<sequence>MRRRGFASSSPDSSGREGRGSEQRRPATSGMAGTLFSDEGALADLVADVEQQSAPPSERSDSESGIDMAMRAELSSLTQQLIHAGIGFTFDPGLMGAEEGWDPLLEPAFPWDAVEATSAPEEPAEAGAGRDKAEEPERSAALSGQGVEDEEADAAGVGAGATAADNDSSGTNVTEAGSGDEDKSEASDQDSVAASSQRDGSSGLQSPRSMLKGRSGDLATVAEEGGAGTSPARRGAEGRLEGLRPPNVITQLSPRPDGVSPAVSGDTNDSGALSRRAPVALSASGARAATGSSFDKQGGVVDLKAAKAKRNERKREAERQQEAREREGMMAEEWVSARASWWGSSSGDGKWKTVRVFISSTFGDMMGERDALTRNVFPQLNSMIKSRRVRCLPVDLRWGLSSLDTSDEGLGALEHCLLEIEASRPFFLYLAGDRYGWTPPTYRVSDDPRFAWCKSFEAGHSITDLEVQSGFLRKPYTPVHAWMYRRRPDFLVDVCDEDEQRMFQFDYAAGGPEERMQRALWRDIHDHPFAKTRDYSCVYGGKDEEGKPHVRGLEQFERDVLHDIYESICMEFPPPPPPPSPLHVERAFHDHFVQQRAASFIGRQGIIDVLTAHANGDCSGSSLPFVVVGAPGSGKTSLVCKFAKQYSEAAGPSAATLVVHIVSASPTSTEIREVLLRLCHELVECLQLDWDPANDSADYQTVKELFAETLKMAGREALARHSRVLVVMDAINQLNPYNGAHMVDWFPLFAPPGVRAVLSTTPESAALTALQRRDPPPKQLTVPGLSEPERREIVVTQLREYRKKLLPYQLDLVLAKQDSFKPLYLLTLCEELRLQAQYGRDGTGVDDKIREMPAQVRALMDEVLKRIERDIATWARTSGSALVGLRVPRAPTVGTPRQSASEGGDDDARSAGGSGSQAEWWASNASVATGADASEGGRRKGGAVTASGSGGSAIGDPKGRRGSVASSIASRRTPRINSGKAFTALRIEEGAAEDDQSVQMQSPAGDGEMPLPVAQGAAADLPGRTGSGRSGSVGASRSSSTPAAQGEGDDEDGEGSEGGPEGTDAGSGTLAGRQTATPLHDDGNDETNLMALGRRLVRDALTLLECSRHGLSESELLELLAPPGRERLPPVAWARLYRTLEVYLRPQDEGGEGIIGFFHQQIRFAVRRRYLSHSRDAEPRVMERLAHYCEAKADPTGDGRWLGKSQRHFDDLVFYQLGAHDYLGLQRTLGNIRFIEAKVAFGGATAEHLLRDYFQAQDCLRTVKFSLLRDRLAGAPLRQRKSASSSPRASRSSPVATSARGGGGGTSGGFSVASGPTSVAGTASATLSLVPSSPGSRQVARSGNQASPRTPSSSGSGKQLVAAASDGSASGQGGPPVVRLSRTGVVSHYDSFRVFVSGHQALLAAFARLTLQFALSQPDDTAPHVAAAAVVESHLRSLTLEMETREKSARDRAAFEVRRLRKAEWLAQRIALHVRDDLRAWAAAGFAPAQVSAMASADAIAADELGQGLEGWEALGAVRKPDAGTAAALELMPVAVANLEQALCRLRWELSRASDGLTMRNMPRRYCEFVNKPRHNRIVADFAGFSSEITTLAMPSLGSVTRSGAAPPSTPTADGEAGANTGMIIAIGFKDGAVQLVDAATGETKSELRVGGHSGPVSALVFAGDGQRLASGGNDSRVVIWDVGGQSKLADVSEHTAAVTSALWIETRGHRPAAGHARHGSSRHSVRSGAGRRGPRGTSRRKRSTAVGRGSRILLTASMDRSLCLSQELAGSRSMAASKAGPETRYELLRRIKMSSNPVLSLAFAQATLTVAAGHMDGRVSIFDASAPTLGLVPLQSWSANRLAGVVRLQYSTDGTVLATGGLDGKIRLFSSRGEGEGSSSGDEASPADGRGHARSSTSGAALARGAAGRAAAAAMLRAPSDADEEEDAAADVVWHERPMKWQAPSSLSGLHFSEDGKRLAVSCLERKATVLRVSDGAEELALTGHASAVTAAMFWPGSNDRLVTASKDKTVKCWDAGGVTSLGVGQLAVRKALPETIALDTMRAIAAAHVNAMSPERQETGRGSPRRARRFVLPDSHSDESGSAGIGAGSGSAPRVGPAPTAGSPVTSTPGSVVPMSVAAAAATVTSSRTATRAPRGGHAVRVTAACVCPDGSLRAVTGDADGDIKVWDGASGDELAVLLGHAAAISVLHWTRNGAILVSADAGGTCFVWDGLRLTHKVIVPVAIGVAITSVTTSTFPTSLVEGRPHPLPSRRAERERNRQRELARRERARAAGASSGSDSASSVSTGDEGKGAAKKGGRHGHHRSFKLTGAAAAVLSLTGPIPGAAKTRDQERADARAARRHRREERSRLRERKVMVIVGLADGRVVGFDPSNGMPWTRLIDAVGVLQAPDFGAGDGVRDSPMRGASRRTGRRASTGMAQTSPEASTAVWLEYTSTEDPPEQVRGITPMNRVSRLFILTRSGSLAVLQLSSMEVVHRETMSEDAGPLGKAVASLADADIAPDASRVAMAPNNPLGDSVGLGDRSGTEVPRLVVGPAASLFRSERAPVRPLVGQLDEDDLAGARAAAEADELAGRRPVAGKRLSTATGAGTGSVLGAGVGGTSAAPGAAAAAKGAVASGAGQLAASAVEDVTAQAGEAESKGDDASEARPAEPWVSRISFSLDGTLLAAGLKSREVVVVDPSRPGMGPVFEFVTVGAVSAVAAGHGVMPWPDPESGDDDDEGGGGGTDAAGGEVGDEEDRAVVMRRLRAKHQRRASIGSTGAGGPGGDRAELRPTRGRRGSGLALVESGSSQGGRGHPSAPLHRMGVSGRISGPEDTGTLVNLEAVAAAAEEPPQSDDETPEDIARDMAAADVAMAATAGPDGAMGGDGGAGGRRAHRKKSSKGLLRDAEQEHRLRDLELSGVGLSEQRLLAGDGEGRMGIVVAGDATGQVFIIALVDVLRVAEARRLKDAVASQQEARRKAREQRAEAETRRRDAEEAERRRRLESIRHAPPAEALRFAADRVACAILPPRRLRPSEARDRQLFAECMAMLGMDAGLLPPHEVARVREALPEGGDVAGCWALLRAAERRAIALVAFRAQERAEASGEGAADPGAGVLALATSDLATRVSAEAVGGPLTVCEVPALQGLEAQDCLVERLAASPVSFAGAKRPGKRGSSGGRTGRLSGTRLGALVPGSAGSRFVVAAGASGGGGGPGSKRQHTPSRPPAGPPPDAGGGGGGDGAASFDEATQSALAVISRGMSPVDVAAVALEVVATGQEGPMPPLTVWEAAAAAECFGVPLGDMGVSLRSAVALAGQWRSAAEAVLGFECPARDWSSPIDNGDMPAELATTRRQASSAPGAAGSSSPAAALPEHVFVPSLLRGAPPLPSPFSVESCVALAAHFGDLPDEPPSAAAAAAAGSSGAAAAGSKERLRPESPATALSAKRGAKKASSRYAPHPPIVAKPRTKVVVAFGRVISSPSGRPPTAGSAAIGPGSPAAGQRAAAGPPRPVVDPRQLSLARQALFRSRFFARPRALLCVFGGAGGLHDLLVPELRSIIRRGAVTAAIATGAMLLDGGTKAGVMDMVGQAMIGRPAGCLRALGVAPDGVVDKPQVVGSTEAEAAKAEEESKAAAAAAAAAKAAAAGEIKSDADRKAMEERSILERLLGERRRKKKVEEEAAAKAARAPTLWKCDLEPNHPSFLLTPSSEWGSETSTMATGIAVLRHKLPTVAVLANGGLIAKQEALTVVRSRVPLVVLAGSGRLADTIAKHAIARAQAEGHTLCSLADATQDASRVAAQAEGAAAGGASDRDAAAAPDPGSLVKKVRAWRDTPEGQRLAEEDPPLAEVAAYGDLHVLSISEPPHVLQDLIVALVDRERRRELAAVGRWRESGLRGSGRDTEVARRVAWQSLPVPLLVCAGAASGSGSGASRLGGRDQWRIHDRYGSLARSGGSQAGEAGAGAAAGASGDEEDANEGDHGGDDEEDDDGDGDADDDEESDGEDEDEDAEEGDEVGDEAQGEKDEVLVHRSGSDEA</sequence>
<accession>A0A5A8DXA1</accession>
<feature type="region of interest" description="Disordered" evidence="4">
    <location>
        <begin position="989"/>
        <end position="1086"/>
    </location>
</feature>
<feature type="region of interest" description="Disordered" evidence="4">
    <location>
        <begin position="2239"/>
        <end position="2305"/>
    </location>
</feature>
<feature type="region of interest" description="Disordered" evidence="4">
    <location>
        <begin position="2396"/>
        <end position="2427"/>
    </location>
</feature>
<evidence type="ECO:0000256" key="1">
    <source>
        <dbReference type="ARBA" id="ARBA00022574"/>
    </source>
</evidence>
<dbReference type="PROSITE" id="PS50082">
    <property type="entry name" value="WD_REPEATS_2"/>
    <property type="match status" value="4"/>
</dbReference>
<dbReference type="InterPro" id="IPR041482">
    <property type="entry name" value="LSDAT_prok"/>
</dbReference>
<feature type="compositionally biased region" description="Low complexity" evidence="4">
    <location>
        <begin position="3336"/>
        <end position="3348"/>
    </location>
</feature>
<feature type="domain" description="DUF4062" evidence="6">
    <location>
        <begin position="355"/>
        <end position="441"/>
    </location>
</feature>
<feature type="compositionally biased region" description="Basic and acidic residues" evidence="4">
    <location>
        <begin position="128"/>
        <end position="138"/>
    </location>
</feature>
<dbReference type="InterPro" id="IPR027417">
    <property type="entry name" value="P-loop_NTPase"/>
</dbReference>
<feature type="compositionally biased region" description="Low complexity" evidence="4">
    <location>
        <begin position="113"/>
        <end position="127"/>
    </location>
</feature>
<feature type="compositionally biased region" description="Basic and acidic residues" evidence="4">
    <location>
        <begin position="2965"/>
        <end position="2988"/>
    </location>
</feature>
<feature type="compositionally biased region" description="Low complexity" evidence="4">
    <location>
        <begin position="2273"/>
        <end position="2285"/>
    </location>
</feature>
<name>A0A5A8DXA1_CAFRO</name>
<feature type="region of interest" description="Disordered" evidence="4">
    <location>
        <begin position="2706"/>
        <end position="2807"/>
    </location>
</feature>
<feature type="compositionally biased region" description="Basic and acidic residues" evidence="4">
    <location>
        <begin position="2329"/>
        <end position="2340"/>
    </location>
</feature>
<feature type="compositionally biased region" description="Low complexity" evidence="4">
    <location>
        <begin position="1878"/>
        <end position="1902"/>
    </location>
</feature>
<dbReference type="Pfam" id="PF00400">
    <property type="entry name" value="WD40"/>
    <property type="match status" value="5"/>
</dbReference>
<evidence type="ECO:0000256" key="4">
    <source>
        <dbReference type="SAM" id="MobiDB-lite"/>
    </source>
</evidence>
<evidence type="ECO:0000313" key="9">
    <source>
        <dbReference type="Proteomes" id="UP000324907"/>
    </source>
</evidence>
<proteinExistence type="predicted"/>
<feature type="compositionally biased region" description="Basic residues" evidence="4">
    <location>
        <begin position="2744"/>
        <end position="2755"/>
    </location>
</feature>
<keyword evidence="1 3" id="KW-0853">WD repeat</keyword>
<dbReference type="SMART" id="SM00320">
    <property type="entry name" value="WD40"/>
    <property type="match status" value="10"/>
</dbReference>
<feature type="compositionally biased region" description="Low complexity" evidence="4">
    <location>
        <begin position="154"/>
        <end position="165"/>
    </location>
</feature>
<evidence type="ECO:0000259" key="5">
    <source>
        <dbReference type="Pfam" id="PF13191"/>
    </source>
</evidence>
<feature type="compositionally biased region" description="Basic residues" evidence="4">
    <location>
        <begin position="1733"/>
        <end position="1744"/>
    </location>
</feature>
<dbReference type="InterPro" id="IPR015943">
    <property type="entry name" value="WD40/YVTN_repeat-like_dom_sf"/>
</dbReference>
<feature type="region of interest" description="Disordered" evidence="4">
    <location>
        <begin position="1711"/>
        <end position="1747"/>
    </location>
</feature>
<feature type="compositionally biased region" description="Acidic residues" evidence="4">
    <location>
        <begin position="3948"/>
        <end position="3997"/>
    </location>
</feature>
<feature type="compositionally biased region" description="Basic and acidic residues" evidence="4">
    <location>
        <begin position="2253"/>
        <end position="2272"/>
    </location>
</feature>
<feature type="compositionally biased region" description="Basic residues" evidence="4">
    <location>
        <begin position="1711"/>
        <end position="1726"/>
    </location>
</feature>
<feature type="compositionally biased region" description="Low complexity" evidence="4">
    <location>
        <begin position="189"/>
        <end position="199"/>
    </location>
</feature>
<dbReference type="GO" id="GO:0003720">
    <property type="term" value="F:telomerase activity"/>
    <property type="evidence" value="ECO:0007669"/>
    <property type="project" value="TreeGrafter"/>
</dbReference>
<feature type="region of interest" description="Disordered" evidence="4">
    <location>
        <begin position="2952"/>
        <end position="2988"/>
    </location>
</feature>
<feature type="domain" description="LSDAT prokaryote" evidence="7">
    <location>
        <begin position="3516"/>
        <end position="3606"/>
    </location>
</feature>
<dbReference type="PANTHER" id="PTHR44791">
    <property type="entry name" value="TELOMERASE PROTEIN COMPONENT 1 TEP1"/>
    <property type="match status" value="1"/>
</dbReference>